<dbReference type="RefSeq" id="WP_058386608.1">
    <property type="nucleotide sequence ID" value="NZ_CP013661.2"/>
</dbReference>
<dbReference type="Proteomes" id="UP000065533">
    <property type="component" value="Chromosome"/>
</dbReference>
<accession>A0ABN4K1W2</accession>
<name>A0ABN4K1W2_9BACL</name>
<gene>
    <name evidence="2" type="ORF">AUO94_15670</name>
</gene>
<dbReference type="Gene3D" id="3.40.430.10">
    <property type="entry name" value="Dihydrofolate Reductase, subunit A"/>
    <property type="match status" value="1"/>
</dbReference>
<evidence type="ECO:0000259" key="1">
    <source>
        <dbReference type="Pfam" id="PF01872"/>
    </source>
</evidence>
<proteinExistence type="predicted"/>
<dbReference type="InterPro" id="IPR002734">
    <property type="entry name" value="RibDG_C"/>
</dbReference>
<dbReference type="EMBL" id="CP013661">
    <property type="protein sequence ID" value="ALS79967.1"/>
    <property type="molecule type" value="Genomic_DNA"/>
</dbReference>
<dbReference type="PANTHER" id="PTHR38011">
    <property type="entry name" value="DIHYDROFOLATE REDUCTASE FAMILY PROTEIN (AFU_ORTHOLOGUE AFUA_8G06820)"/>
    <property type="match status" value="1"/>
</dbReference>
<dbReference type="InterPro" id="IPR050765">
    <property type="entry name" value="Riboflavin_Biosynth_HTPR"/>
</dbReference>
<dbReference type="SUPFAM" id="SSF53597">
    <property type="entry name" value="Dihydrofolate reductase-like"/>
    <property type="match status" value="1"/>
</dbReference>
<feature type="domain" description="Bacterial bifunctional deaminase-reductase C-terminal" evidence="1">
    <location>
        <begin position="5"/>
        <end position="171"/>
    </location>
</feature>
<evidence type="ECO:0000313" key="2">
    <source>
        <dbReference type="EMBL" id="ALS79967.1"/>
    </source>
</evidence>
<dbReference type="InterPro" id="IPR024072">
    <property type="entry name" value="DHFR-like_dom_sf"/>
</dbReference>
<dbReference type="PANTHER" id="PTHR38011:SF11">
    <property type="entry name" value="2,5-DIAMINO-6-RIBOSYLAMINO-4(3H)-PYRIMIDINONE 5'-PHOSPHATE REDUCTASE"/>
    <property type="match status" value="1"/>
</dbReference>
<sequence>MENNRKVVCYIATSVDGYIATTEDSLDWLFKAAEGQEGDMGYAEFIATIDTVVLGRRTYDWVMAAENGQFPYQDKMSYVFTSTVAEEHAFVTFTDQTVSDFVKALKEKSGKDIWVVGGSGLLHSFVEENLIDEWIISIAPVLLGKGIPLFKEVNVESSLKLKSVKSYGDFVQLHYKKL</sequence>
<protein>
    <recommendedName>
        <fullName evidence="1">Bacterial bifunctional deaminase-reductase C-terminal domain-containing protein</fullName>
    </recommendedName>
</protein>
<organism evidence="2 3">
    <name type="scientific">Planococcus kocurii</name>
    <dbReference type="NCBI Taxonomy" id="1374"/>
    <lineage>
        <taxon>Bacteria</taxon>
        <taxon>Bacillati</taxon>
        <taxon>Bacillota</taxon>
        <taxon>Bacilli</taxon>
        <taxon>Bacillales</taxon>
        <taxon>Caryophanaceae</taxon>
        <taxon>Planococcus</taxon>
    </lineage>
</organism>
<keyword evidence="3" id="KW-1185">Reference proteome</keyword>
<evidence type="ECO:0000313" key="3">
    <source>
        <dbReference type="Proteomes" id="UP000065533"/>
    </source>
</evidence>
<dbReference type="Pfam" id="PF01872">
    <property type="entry name" value="RibD_C"/>
    <property type="match status" value="1"/>
</dbReference>
<reference evidence="2" key="1">
    <citation type="submission" date="2016-01" db="EMBL/GenBank/DDBJ databases">
        <title>Complete genome of Planococcus kocurri type strain.</title>
        <authorList>
            <person name="See-Too W.S."/>
        </authorList>
    </citation>
    <scope>NUCLEOTIDE SEQUENCE [LARGE SCALE GENOMIC DNA]</scope>
    <source>
        <strain evidence="2">ATCC 43650</strain>
    </source>
</reference>